<dbReference type="Pfam" id="PF13377">
    <property type="entry name" value="Peripla_BP_3"/>
    <property type="match status" value="1"/>
</dbReference>
<comment type="caution">
    <text evidence="6">The sequence shown here is derived from an EMBL/GenBank/DDBJ whole genome shotgun (WGS) entry which is preliminary data.</text>
</comment>
<evidence type="ECO:0000256" key="3">
    <source>
        <dbReference type="ARBA" id="ARBA00023163"/>
    </source>
</evidence>
<evidence type="ECO:0000256" key="4">
    <source>
        <dbReference type="SAM" id="MobiDB-lite"/>
    </source>
</evidence>
<dbReference type="GO" id="GO:0000976">
    <property type="term" value="F:transcription cis-regulatory region binding"/>
    <property type="evidence" value="ECO:0007669"/>
    <property type="project" value="TreeGrafter"/>
</dbReference>
<dbReference type="CDD" id="cd01392">
    <property type="entry name" value="HTH_LacI"/>
    <property type="match status" value="1"/>
</dbReference>
<feature type="domain" description="HTH lacI-type" evidence="5">
    <location>
        <begin position="1"/>
        <end position="55"/>
    </location>
</feature>
<sequence>MDIRDIARLSGYSLGTVSRVLNGHPNVSDKARMRVLKVVEEVGYEPNSNARFLKMQGRTAIAVFVKGARNLLFADILERIQALLSEADEQADVVYLDEDENEVLSAIHYQQVRHPKGMLFLGGDPAFFKTSYGRVSVPGVLVTNTAAGLAFKNLSSVSTNDVEAAREVVEYLFSRGHRRIGIVGGNRALSQVSGRRLHGAEEALRAHGIELDYERDYEPCHFSMEEGYDAMVRLIMRSPDLTAVFALGDAIALGAMRAVFDMGLSIPGDLSLVGFDGVNSSQFSIPRLTTIRQDTRLIATRSVETLLASFAGETKPVREMVPFQLLKRESVRALSPEDRAGSAPVADGGDDASNAVAATVGVSAGRAPETAKAGRTRARASRVQVNERRGVI</sequence>
<proteinExistence type="predicted"/>
<dbReference type="RefSeq" id="WP_087186206.1">
    <property type="nucleotide sequence ID" value="NZ_NFHO01000004.1"/>
</dbReference>
<dbReference type="GO" id="GO:0003700">
    <property type="term" value="F:DNA-binding transcription factor activity"/>
    <property type="evidence" value="ECO:0007669"/>
    <property type="project" value="TreeGrafter"/>
</dbReference>
<dbReference type="PROSITE" id="PS50932">
    <property type="entry name" value="HTH_LACI_2"/>
    <property type="match status" value="1"/>
</dbReference>
<accession>A0A1Y3UDI7</accession>
<dbReference type="PANTHER" id="PTHR30146">
    <property type="entry name" value="LACI-RELATED TRANSCRIPTIONAL REPRESSOR"/>
    <property type="match status" value="1"/>
</dbReference>
<evidence type="ECO:0000313" key="7">
    <source>
        <dbReference type="Proteomes" id="UP000196560"/>
    </source>
</evidence>
<protein>
    <submittedName>
        <fullName evidence="6">LacI family transcriptional regulator</fullName>
    </submittedName>
</protein>
<organism evidence="6 7">
    <name type="scientific">Enorma massiliensis</name>
    <dbReference type="NCBI Taxonomy" id="1472761"/>
    <lineage>
        <taxon>Bacteria</taxon>
        <taxon>Bacillati</taxon>
        <taxon>Actinomycetota</taxon>
        <taxon>Coriobacteriia</taxon>
        <taxon>Coriobacteriales</taxon>
        <taxon>Coriobacteriaceae</taxon>
        <taxon>Enorma</taxon>
    </lineage>
</organism>
<keyword evidence="1" id="KW-0805">Transcription regulation</keyword>
<evidence type="ECO:0000256" key="2">
    <source>
        <dbReference type="ARBA" id="ARBA00023125"/>
    </source>
</evidence>
<dbReference type="InterPro" id="IPR028082">
    <property type="entry name" value="Peripla_BP_I"/>
</dbReference>
<gene>
    <name evidence="6" type="ORF">B5G21_04555</name>
</gene>
<name>A0A1Y3UDI7_9ACTN</name>
<evidence type="ECO:0000256" key="1">
    <source>
        <dbReference type="ARBA" id="ARBA00023015"/>
    </source>
</evidence>
<dbReference type="AlphaFoldDB" id="A0A1Y3UDI7"/>
<dbReference type="Pfam" id="PF00356">
    <property type="entry name" value="LacI"/>
    <property type="match status" value="1"/>
</dbReference>
<dbReference type="InterPro" id="IPR046335">
    <property type="entry name" value="LacI/GalR-like_sensor"/>
</dbReference>
<dbReference type="SMART" id="SM00354">
    <property type="entry name" value="HTH_LACI"/>
    <property type="match status" value="1"/>
</dbReference>
<keyword evidence="2" id="KW-0238">DNA-binding</keyword>
<evidence type="ECO:0000259" key="5">
    <source>
        <dbReference type="PROSITE" id="PS50932"/>
    </source>
</evidence>
<dbReference type="EMBL" id="NFHO01000004">
    <property type="protein sequence ID" value="OUN43410.1"/>
    <property type="molecule type" value="Genomic_DNA"/>
</dbReference>
<keyword evidence="7" id="KW-1185">Reference proteome</keyword>
<reference evidence="7" key="1">
    <citation type="submission" date="2017-04" db="EMBL/GenBank/DDBJ databases">
        <title>Function of individual gut microbiota members based on whole genome sequencing of pure cultures obtained from chicken caecum.</title>
        <authorList>
            <person name="Medvecky M."/>
            <person name="Cejkova D."/>
            <person name="Polansky O."/>
            <person name="Karasova D."/>
            <person name="Kubasova T."/>
            <person name="Cizek A."/>
            <person name="Rychlik I."/>
        </authorList>
    </citation>
    <scope>NUCLEOTIDE SEQUENCE [LARGE SCALE GENOMIC DNA]</scope>
    <source>
        <strain evidence="7">An70</strain>
    </source>
</reference>
<dbReference type="Proteomes" id="UP000196560">
    <property type="component" value="Unassembled WGS sequence"/>
</dbReference>
<dbReference type="eggNOG" id="COG1609">
    <property type="taxonomic scope" value="Bacteria"/>
</dbReference>
<dbReference type="Gene3D" id="1.10.260.40">
    <property type="entry name" value="lambda repressor-like DNA-binding domains"/>
    <property type="match status" value="1"/>
</dbReference>
<dbReference type="InterPro" id="IPR000843">
    <property type="entry name" value="HTH_LacI"/>
</dbReference>
<evidence type="ECO:0000313" key="6">
    <source>
        <dbReference type="EMBL" id="OUN43410.1"/>
    </source>
</evidence>
<dbReference type="Gene3D" id="3.40.50.2300">
    <property type="match status" value="2"/>
</dbReference>
<dbReference type="STRING" id="1118060.GCA_000311845_00697"/>
<feature type="region of interest" description="Disordered" evidence="4">
    <location>
        <begin position="365"/>
        <end position="392"/>
    </location>
</feature>
<dbReference type="CDD" id="cd06267">
    <property type="entry name" value="PBP1_LacI_sugar_binding-like"/>
    <property type="match status" value="1"/>
</dbReference>
<dbReference type="SUPFAM" id="SSF53822">
    <property type="entry name" value="Periplasmic binding protein-like I"/>
    <property type="match status" value="1"/>
</dbReference>
<dbReference type="PANTHER" id="PTHR30146:SF149">
    <property type="entry name" value="HTH-TYPE TRANSCRIPTIONAL REGULATOR EBGR"/>
    <property type="match status" value="1"/>
</dbReference>
<dbReference type="SUPFAM" id="SSF47413">
    <property type="entry name" value="lambda repressor-like DNA-binding domains"/>
    <property type="match status" value="1"/>
</dbReference>
<dbReference type="InterPro" id="IPR010982">
    <property type="entry name" value="Lambda_DNA-bd_dom_sf"/>
</dbReference>
<keyword evidence="3" id="KW-0804">Transcription</keyword>